<reference evidence="2 3" key="1">
    <citation type="submission" date="2018-12" db="EMBL/GenBank/DDBJ databases">
        <title>Hymenobacter gummosus sp. nov., isolated from a spring.</title>
        <authorList>
            <person name="Nie L."/>
        </authorList>
    </citation>
    <scope>NUCLEOTIDE SEQUENCE [LARGE SCALE GENOMIC DNA]</scope>
    <source>
        <strain evidence="2 3">KCTC 52166</strain>
    </source>
</reference>
<organism evidence="2 3">
    <name type="scientific">Hymenobacter gummosus</name>
    <dbReference type="NCBI Taxonomy" id="1776032"/>
    <lineage>
        <taxon>Bacteria</taxon>
        <taxon>Pseudomonadati</taxon>
        <taxon>Bacteroidota</taxon>
        <taxon>Cytophagia</taxon>
        <taxon>Cytophagales</taxon>
        <taxon>Hymenobacteraceae</taxon>
        <taxon>Hymenobacter</taxon>
    </lineage>
</organism>
<dbReference type="Proteomes" id="UP000282184">
    <property type="component" value="Unassembled WGS sequence"/>
</dbReference>
<protein>
    <recommendedName>
        <fullName evidence="4">DUF4177 domain-containing protein</fullName>
    </recommendedName>
</protein>
<dbReference type="RefSeq" id="WP_126691238.1">
    <property type="nucleotide sequence ID" value="NZ_RXOF01000001.1"/>
</dbReference>
<evidence type="ECO:0000256" key="1">
    <source>
        <dbReference type="SAM" id="SignalP"/>
    </source>
</evidence>
<comment type="caution">
    <text evidence="2">The sequence shown here is derived from an EMBL/GenBank/DDBJ whole genome shotgun (WGS) entry which is preliminary data.</text>
</comment>
<proteinExistence type="predicted"/>
<evidence type="ECO:0000313" key="2">
    <source>
        <dbReference type="EMBL" id="RTQ53312.1"/>
    </source>
</evidence>
<dbReference type="OrthoDB" id="3215124at2"/>
<feature type="signal peptide" evidence="1">
    <location>
        <begin position="1"/>
        <end position="22"/>
    </location>
</feature>
<dbReference type="AlphaFoldDB" id="A0A431U8X8"/>
<keyword evidence="1" id="KW-0732">Signal</keyword>
<sequence>MRFPCVALLSLALLTFPAPAPAASRPATTPAAAPAPPYQFMHVRYVGGRIYFSPAYQGKEFIKVTDYQKEGFKLFDEKQLGWEAMSRLLTEFSEQGWELVSVLPENSKDGNEGAIYLLRRPK</sequence>
<feature type="chain" id="PRO_5019089179" description="DUF4177 domain-containing protein" evidence="1">
    <location>
        <begin position="23"/>
        <end position="122"/>
    </location>
</feature>
<name>A0A431U8X8_9BACT</name>
<keyword evidence="3" id="KW-1185">Reference proteome</keyword>
<accession>A0A431U8X8</accession>
<evidence type="ECO:0008006" key="4">
    <source>
        <dbReference type="Google" id="ProtNLM"/>
    </source>
</evidence>
<gene>
    <name evidence="2" type="ORF">EJV47_00815</name>
</gene>
<evidence type="ECO:0000313" key="3">
    <source>
        <dbReference type="Proteomes" id="UP000282184"/>
    </source>
</evidence>
<dbReference type="EMBL" id="RXOF01000001">
    <property type="protein sequence ID" value="RTQ53312.1"/>
    <property type="molecule type" value="Genomic_DNA"/>
</dbReference>